<comment type="similarity">
    <text evidence="12">Belongs to the phosphatidylserine decarboxylase family. PSD-B subfamily. Prokaryotic type I sub-subfamily.</text>
</comment>
<sequence length="287" mass="32815">MFARITLYILQILPKYWLTKISGWIANKNAGWLTKIVIFIFIKIYNVNMEEVQENKISSYTTFNKFFTRTLKKDSRKIITGNNQLSLPADGIITSLGKITNYNLIQAKNQLYKLITLFAGNTFLSTKFNNGLFLTIYLSPKDYHRVHIPCNGLLNKMIYVPGTLFPLNTYAINNITDIFVRNERLICIFTTPFGLVAQILIGAIITGSIYTKWHGCVNNKRNKNIISWEYAANKKTNTFFFKKGEEIGKFQLGSTVITIFEPNRIQLNPMLQIGSISRVGKLLGKSI</sequence>
<feature type="active site" description="Schiff-base intermediate with substrate; via pyruvic acid; for decarboxylase activity" evidence="12">
    <location>
        <position position="254"/>
    </location>
</feature>
<keyword evidence="4 12" id="KW-0210">Decarboxylase</keyword>
<reference evidence="13" key="1">
    <citation type="journal article" date="2023" name="Front. Microbiol.">
        <title>Genome analysis of Candidatus Aschnera chinzeii, the bacterial endosymbiont of the blood-sucking bat fly Penicillidia jenynsii (Insecta: Diptera: Nycteribiidae).</title>
        <authorList>
            <person name="Koga R."/>
            <person name="Moriyama M."/>
            <person name="Nozaki T."/>
            <person name="Fukatsu T."/>
        </authorList>
    </citation>
    <scope>NUCLEOTIDE SEQUENCE</scope>
    <source>
        <strain evidence="13">Kw-01</strain>
    </source>
</reference>
<evidence type="ECO:0000256" key="11">
    <source>
        <dbReference type="ARBA" id="ARBA00023317"/>
    </source>
</evidence>
<dbReference type="PANTHER" id="PTHR10067">
    <property type="entry name" value="PHOSPHATIDYLSERINE DECARBOXYLASE"/>
    <property type="match status" value="1"/>
</dbReference>
<keyword evidence="3 12" id="KW-0444">Lipid biosynthesis</keyword>
<keyword evidence="6 12" id="KW-0472">Membrane</keyword>
<dbReference type="HAMAP" id="MF_00662">
    <property type="entry name" value="PS_decarb_PSD_B_type1"/>
    <property type="match status" value="1"/>
</dbReference>
<evidence type="ECO:0000256" key="12">
    <source>
        <dbReference type="HAMAP-Rule" id="MF_00662"/>
    </source>
</evidence>
<name>A0AAT9G3V2_9ENTR</name>
<comment type="subcellular location">
    <subcellularLocation>
        <location evidence="12">Cell membrane</location>
        <topology evidence="12">Peripheral membrane protein</topology>
    </subcellularLocation>
</comment>
<feature type="active site" description="Charge relay system; for autoendoproteolytic cleavage activity" evidence="12">
    <location>
        <position position="147"/>
    </location>
</feature>
<keyword evidence="9 12" id="KW-0456">Lyase</keyword>
<feature type="chain" id="PRO_5043068285" description="Phosphatidylserine decarboxylase beta chain" evidence="12">
    <location>
        <begin position="1"/>
        <end position="253"/>
    </location>
</feature>
<comment type="subunit">
    <text evidence="12">Heterodimer of a large membrane-associated beta subunit and a small pyruvoyl-containing alpha subunit.</text>
</comment>
<dbReference type="InterPro" id="IPR003817">
    <property type="entry name" value="PS_Dcarbxylase"/>
</dbReference>
<dbReference type="Pfam" id="PF02666">
    <property type="entry name" value="PS_Dcarbxylase"/>
    <property type="match status" value="1"/>
</dbReference>
<keyword evidence="11 12" id="KW-0670">Pyruvate</keyword>
<evidence type="ECO:0000313" key="13">
    <source>
        <dbReference type="EMBL" id="BET44388.1"/>
    </source>
</evidence>
<evidence type="ECO:0000256" key="1">
    <source>
        <dbReference type="ARBA" id="ARBA00005189"/>
    </source>
</evidence>
<proteinExistence type="inferred from homology"/>
<dbReference type="AlphaFoldDB" id="A0AAT9G3V2"/>
<dbReference type="EC" id="4.1.1.65" evidence="12"/>
<comment type="catalytic activity">
    <reaction evidence="12">
        <text>a 1,2-diacyl-sn-glycero-3-phospho-L-serine + H(+) = a 1,2-diacyl-sn-glycero-3-phosphoethanolamine + CO2</text>
        <dbReference type="Rhea" id="RHEA:20828"/>
        <dbReference type="ChEBI" id="CHEBI:15378"/>
        <dbReference type="ChEBI" id="CHEBI:16526"/>
        <dbReference type="ChEBI" id="CHEBI:57262"/>
        <dbReference type="ChEBI" id="CHEBI:64612"/>
        <dbReference type="EC" id="4.1.1.65"/>
    </reaction>
</comment>
<feature type="chain" id="PRO_5043068286" description="Phosphatidylserine decarboxylase alpha chain" evidence="12">
    <location>
        <begin position="254"/>
        <end position="287"/>
    </location>
</feature>
<keyword evidence="5 12" id="KW-0443">Lipid metabolism</keyword>
<evidence type="ECO:0000256" key="2">
    <source>
        <dbReference type="ARBA" id="ARBA00022475"/>
    </source>
</evidence>
<feature type="modified residue" description="Pyruvic acid (Ser); by autocatalysis" evidence="12">
    <location>
        <position position="254"/>
    </location>
</feature>
<dbReference type="InterPro" id="IPR033178">
    <property type="entry name" value="PSD_type1_pro"/>
</dbReference>
<dbReference type="GO" id="GO:0005886">
    <property type="term" value="C:plasma membrane"/>
    <property type="evidence" value="ECO:0007669"/>
    <property type="project" value="UniProtKB-SubCell"/>
</dbReference>
<accession>A0AAT9G3V2</accession>
<keyword evidence="8 12" id="KW-0594">Phospholipid biosynthesis</keyword>
<dbReference type="NCBIfam" id="TIGR00163">
    <property type="entry name" value="PS_decarb"/>
    <property type="match status" value="1"/>
</dbReference>
<comment type="cofactor">
    <cofactor evidence="12">
        <name>pyruvate</name>
        <dbReference type="ChEBI" id="CHEBI:15361"/>
    </cofactor>
    <text evidence="12">Binds 1 pyruvoyl group covalently per subunit.</text>
</comment>
<evidence type="ECO:0000256" key="3">
    <source>
        <dbReference type="ARBA" id="ARBA00022516"/>
    </source>
</evidence>
<comment type="function">
    <text evidence="12">Catalyzes the formation of phosphatidylethanolamine (PtdEtn) from phosphatidylserine (PtdSer).</text>
</comment>
<feature type="site" description="Cleavage (non-hydrolytic); by autocatalysis" evidence="12">
    <location>
        <begin position="253"/>
        <end position="254"/>
    </location>
</feature>
<comment type="pathway">
    <text evidence="12">Phospholipid metabolism; phosphatidylethanolamine biosynthesis; phosphatidylethanolamine from CDP-diacylglycerol: step 2/2.</text>
</comment>
<dbReference type="GO" id="GO:0004609">
    <property type="term" value="F:phosphatidylserine decarboxylase activity"/>
    <property type="evidence" value="ECO:0007669"/>
    <property type="project" value="UniProtKB-UniRule"/>
</dbReference>
<feature type="active site" description="Charge relay system; for autoendoproteolytic cleavage activity" evidence="12">
    <location>
        <position position="254"/>
    </location>
</feature>
<comment type="PTM">
    <text evidence="12">Is synthesized initially as an inactive proenzyme. Formation of the active enzyme involves a self-maturation process in which the active site pyruvoyl group is generated from an internal serine residue via an autocatalytic post-translational modification. Two non-identical subunits are generated from the proenzyme in this reaction, and the pyruvate is formed at the N-terminus of the alpha chain, which is derived from the carboxyl end of the proenzyme. The autoendoproteolytic cleavage occurs by a canonical serine protease mechanism, in which the side chain hydroxyl group of the serine supplies its oxygen atom to form the C-terminus of the beta chain, while the remainder of the serine residue undergoes an oxidative deamination to produce ammonia and the pyruvoyl prosthetic group on the alpha chain. During this reaction, the Ser that is part of the protease active site of the proenzyme becomes the pyruvoyl prosthetic group, which constitutes an essential element of the active site of the mature decarboxylase.</text>
</comment>
<comment type="pathway">
    <text evidence="1">Lipid metabolism.</text>
</comment>
<evidence type="ECO:0000256" key="5">
    <source>
        <dbReference type="ARBA" id="ARBA00023098"/>
    </source>
</evidence>
<evidence type="ECO:0000256" key="6">
    <source>
        <dbReference type="ARBA" id="ARBA00023136"/>
    </source>
</evidence>
<organism evidence="13">
    <name type="scientific">Candidatus Aschnera chinzeii</name>
    <dbReference type="NCBI Taxonomy" id="1485666"/>
    <lineage>
        <taxon>Bacteria</taxon>
        <taxon>Pseudomonadati</taxon>
        <taxon>Pseudomonadota</taxon>
        <taxon>Gammaproteobacteria</taxon>
        <taxon>Enterobacterales</taxon>
        <taxon>Enterobacteriaceae</taxon>
        <taxon>Candidatus Aschnera</taxon>
    </lineage>
</organism>
<reference evidence="13" key="2">
    <citation type="submission" date="2023-10" db="EMBL/GenBank/DDBJ databases">
        <authorList>
            <person name="Koga R."/>
            <person name="Fukatsu T."/>
        </authorList>
    </citation>
    <scope>NUCLEOTIDE SEQUENCE</scope>
    <source>
        <strain evidence="13">Kw-01</strain>
    </source>
</reference>
<evidence type="ECO:0000256" key="10">
    <source>
        <dbReference type="ARBA" id="ARBA00023264"/>
    </source>
</evidence>
<dbReference type="PANTHER" id="PTHR10067:SF6">
    <property type="entry name" value="PHOSPHATIDYLSERINE DECARBOXYLASE PROENZYME, MITOCHONDRIAL"/>
    <property type="match status" value="1"/>
</dbReference>
<keyword evidence="7 12" id="KW-0865">Zymogen</keyword>
<evidence type="ECO:0000256" key="7">
    <source>
        <dbReference type="ARBA" id="ARBA00023145"/>
    </source>
</evidence>
<evidence type="ECO:0000256" key="8">
    <source>
        <dbReference type="ARBA" id="ARBA00023209"/>
    </source>
</evidence>
<dbReference type="InterPro" id="IPR033177">
    <property type="entry name" value="PSD-B"/>
</dbReference>
<keyword evidence="10 12" id="KW-1208">Phospholipid metabolism</keyword>
<evidence type="ECO:0000256" key="4">
    <source>
        <dbReference type="ARBA" id="ARBA00022793"/>
    </source>
</evidence>
<feature type="active site" description="Charge relay system; for autoendoproteolytic cleavage activity" evidence="12">
    <location>
        <position position="90"/>
    </location>
</feature>
<keyword evidence="2 12" id="KW-1003">Cell membrane</keyword>
<protein>
    <recommendedName>
        <fullName evidence="12">Phosphatidylserine decarboxylase proenzyme</fullName>
        <ecNumber evidence="12">4.1.1.65</ecNumber>
    </recommendedName>
    <component>
        <recommendedName>
            <fullName evidence="12">Phosphatidylserine decarboxylase alpha chain</fullName>
        </recommendedName>
    </component>
    <component>
        <recommendedName>
            <fullName evidence="12">Phosphatidylserine decarboxylase beta chain</fullName>
        </recommendedName>
    </component>
</protein>
<dbReference type="GO" id="GO:0006646">
    <property type="term" value="P:phosphatidylethanolamine biosynthetic process"/>
    <property type="evidence" value="ECO:0007669"/>
    <property type="project" value="UniProtKB-UniRule"/>
</dbReference>
<dbReference type="EMBL" id="AP028961">
    <property type="protein sequence ID" value="BET44388.1"/>
    <property type="molecule type" value="Genomic_DNA"/>
</dbReference>
<evidence type="ECO:0000256" key="9">
    <source>
        <dbReference type="ARBA" id="ARBA00023239"/>
    </source>
</evidence>
<gene>
    <name evidence="13" type="primary">asd</name>
    <name evidence="12" type="synonym">psd</name>
    <name evidence="13" type="ORF">ACHINZ_0580</name>
</gene>